<dbReference type="Proteomes" id="UP000279259">
    <property type="component" value="Unassembled WGS sequence"/>
</dbReference>
<organism evidence="2 3">
    <name type="scientific">Saitozyma podzolica</name>
    <dbReference type="NCBI Taxonomy" id="1890683"/>
    <lineage>
        <taxon>Eukaryota</taxon>
        <taxon>Fungi</taxon>
        <taxon>Dikarya</taxon>
        <taxon>Basidiomycota</taxon>
        <taxon>Agaricomycotina</taxon>
        <taxon>Tremellomycetes</taxon>
        <taxon>Tremellales</taxon>
        <taxon>Trimorphomycetaceae</taxon>
        <taxon>Saitozyma</taxon>
    </lineage>
</organism>
<dbReference type="EMBL" id="RSCD01000004">
    <property type="protein sequence ID" value="RSH93122.1"/>
    <property type="molecule type" value="Genomic_DNA"/>
</dbReference>
<feature type="compositionally biased region" description="Polar residues" evidence="1">
    <location>
        <begin position="23"/>
        <end position="32"/>
    </location>
</feature>
<proteinExistence type="predicted"/>
<feature type="compositionally biased region" description="Pro residues" evidence="1">
    <location>
        <begin position="1"/>
        <end position="18"/>
    </location>
</feature>
<sequence length="330" mass="35345">MPSSPPPPSLVHAPPPIDPTSDPLAQSATDPTTYRHTDPSDASPTRRRSTAENILSAIAPPTFTDPLRPQRNFANLVGLVATGISNGVRSGVQAHRDFNASREVAAQEHQAEKDGGVEDSKEIERKKTLEADESGDSTSDRDHSGEVRRRARGASEAEGKGKTKSTVYGLVLRAETMLRGDPQTKQSSRQAGGFGMSVPRHASTSTSRDSGSTSQVTSVSEACAEASQMPQEEAPPEYDASLPSYRDARRASGHPVEPVESTEPDRLIDPPPAPVEATAPMLAERERGPPFPVVPTHDIGVPTHEVTTQLDGSVQFQARYDVHHAFELAT</sequence>
<feature type="compositionally biased region" description="Low complexity" evidence="1">
    <location>
        <begin position="203"/>
        <end position="214"/>
    </location>
</feature>
<dbReference type="AlphaFoldDB" id="A0A427YPU5"/>
<reference evidence="2 3" key="1">
    <citation type="submission" date="2018-11" db="EMBL/GenBank/DDBJ databases">
        <title>Genome sequence of Saitozyma podzolica DSM 27192.</title>
        <authorList>
            <person name="Aliyu H."/>
            <person name="Gorte O."/>
            <person name="Ochsenreither K."/>
        </authorList>
    </citation>
    <scope>NUCLEOTIDE SEQUENCE [LARGE SCALE GENOMIC DNA]</scope>
    <source>
        <strain evidence="2 3">DSM 27192</strain>
    </source>
</reference>
<dbReference type="OrthoDB" id="10455544at2759"/>
<protein>
    <submittedName>
        <fullName evidence="2">Uncharacterized protein</fullName>
    </submittedName>
</protein>
<name>A0A427YPU5_9TREE</name>
<feature type="region of interest" description="Disordered" evidence="1">
    <location>
        <begin position="99"/>
        <end position="293"/>
    </location>
</feature>
<keyword evidence="3" id="KW-1185">Reference proteome</keyword>
<feature type="region of interest" description="Disordered" evidence="1">
    <location>
        <begin position="1"/>
        <end position="69"/>
    </location>
</feature>
<feature type="compositionally biased region" description="Basic and acidic residues" evidence="1">
    <location>
        <begin position="99"/>
        <end position="130"/>
    </location>
</feature>
<comment type="caution">
    <text evidence="2">The sequence shown here is derived from an EMBL/GenBank/DDBJ whole genome shotgun (WGS) entry which is preliminary data.</text>
</comment>
<evidence type="ECO:0000256" key="1">
    <source>
        <dbReference type="SAM" id="MobiDB-lite"/>
    </source>
</evidence>
<gene>
    <name evidence="2" type="ORF">EHS25_007475</name>
</gene>
<accession>A0A427YPU5</accession>
<feature type="compositionally biased region" description="Basic and acidic residues" evidence="1">
    <location>
        <begin position="138"/>
        <end position="161"/>
    </location>
</feature>
<evidence type="ECO:0000313" key="3">
    <source>
        <dbReference type="Proteomes" id="UP000279259"/>
    </source>
</evidence>
<evidence type="ECO:0000313" key="2">
    <source>
        <dbReference type="EMBL" id="RSH93122.1"/>
    </source>
</evidence>